<feature type="transmembrane region" description="Helical" evidence="1">
    <location>
        <begin position="12"/>
        <end position="31"/>
    </location>
</feature>
<sequence>MPSLPKRPGPYILTLLLIILGILTLWMLKVIDDPAVRRAIEANKASREKLKSEPTLTPP</sequence>
<organism evidence="2 3">
    <name type="scientific">Prosthecobacter fusiformis</name>
    <dbReference type="NCBI Taxonomy" id="48464"/>
    <lineage>
        <taxon>Bacteria</taxon>
        <taxon>Pseudomonadati</taxon>
        <taxon>Verrucomicrobiota</taxon>
        <taxon>Verrucomicrobiia</taxon>
        <taxon>Verrucomicrobiales</taxon>
        <taxon>Verrucomicrobiaceae</taxon>
        <taxon>Prosthecobacter</taxon>
    </lineage>
</organism>
<proteinExistence type="predicted"/>
<dbReference type="RefSeq" id="WP_133793310.1">
    <property type="nucleotide sequence ID" value="NZ_SOCA01000001.1"/>
</dbReference>
<accession>A0A4R7SQN6</accession>
<comment type="caution">
    <text evidence="2">The sequence shown here is derived from an EMBL/GenBank/DDBJ whole genome shotgun (WGS) entry which is preliminary data.</text>
</comment>
<gene>
    <name evidence="2" type="ORF">EI77_00656</name>
</gene>
<protein>
    <submittedName>
        <fullName evidence="2">Uncharacterized protein</fullName>
    </submittedName>
</protein>
<keyword evidence="3" id="KW-1185">Reference proteome</keyword>
<keyword evidence="1" id="KW-1133">Transmembrane helix</keyword>
<evidence type="ECO:0000313" key="3">
    <source>
        <dbReference type="Proteomes" id="UP000295662"/>
    </source>
</evidence>
<evidence type="ECO:0000313" key="2">
    <source>
        <dbReference type="EMBL" id="TDU81351.1"/>
    </source>
</evidence>
<dbReference type="Proteomes" id="UP000295662">
    <property type="component" value="Unassembled WGS sequence"/>
</dbReference>
<evidence type="ECO:0000256" key="1">
    <source>
        <dbReference type="SAM" id="Phobius"/>
    </source>
</evidence>
<dbReference type="AlphaFoldDB" id="A0A4R7SQN6"/>
<keyword evidence="1" id="KW-0812">Transmembrane</keyword>
<keyword evidence="1" id="KW-0472">Membrane</keyword>
<name>A0A4R7SQN6_9BACT</name>
<dbReference type="EMBL" id="SOCA01000001">
    <property type="protein sequence ID" value="TDU81351.1"/>
    <property type="molecule type" value="Genomic_DNA"/>
</dbReference>
<reference evidence="2 3" key="1">
    <citation type="submission" date="2019-03" db="EMBL/GenBank/DDBJ databases">
        <title>Genomic Encyclopedia of Archaeal and Bacterial Type Strains, Phase II (KMG-II): from individual species to whole genera.</title>
        <authorList>
            <person name="Goeker M."/>
        </authorList>
    </citation>
    <scope>NUCLEOTIDE SEQUENCE [LARGE SCALE GENOMIC DNA]</scope>
    <source>
        <strain evidence="2 3">ATCC 25309</strain>
    </source>
</reference>